<comment type="caution">
    <text evidence="1">The sequence shown here is derived from an EMBL/GenBank/DDBJ whole genome shotgun (WGS) entry which is preliminary data.</text>
</comment>
<dbReference type="EMBL" id="JBITMB010000002">
    <property type="protein sequence ID" value="MFI7439631.1"/>
    <property type="molecule type" value="Genomic_DNA"/>
</dbReference>
<dbReference type="Proteomes" id="UP001612928">
    <property type="component" value="Unassembled WGS sequence"/>
</dbReference>
<proteinExistence type="predicted"/>
<protein>
    <submittedName>
        <fullName evidence="1">Uncharacterized protein</fullName>
    </submittedName>
</protein>
<evidence type="ECO:0000313" key="2">
    <source>
        <dbReference type="Proteomes" id="UP001612928"/>
    </source>
</evidence>
<name>A0ABW8A0S1_9ACTN</name>
<sequence length="62" mass="6535">MLSDQQLYPVTLGLALWNSQTFRDPAFLEPTVTGAAVSALLLVINRPGVARRAGHTAGSVKG</sequence>
<gene>
    <name evidence="1" type="ORF">ACIBP5_06685</name>
</gene>
<reference evidence="1 2" key="1">
    <citation type="submission" date="2024-10" db="EMBL/GenBank/DDBJ databases">
        <title>The Natural Products Discovery Center: Release of the First 8490 Sequenced Strains for Exploring Actinobacteria Biosynthetic Diversity.</title>
        <authorList>
            <person name="Kalkreuter E."/>
            <person name="Kautsar S.A."/>
            <person name="Yang D."/>
            <person name="Bader C.D."/>
            <person name="Teijaro C.N."/>
            <person name="Fluegel L."/>
            <person name="Davis C.M."/>
            <person name="Simpson J.R."/>
            <person name="Lauterbach L."/>
            <person name="Steele A.D."/>
            <person name="Gui C."/>
            <person name="Meng S."/>
            <person name="Li G."/>
            <person name="Viehrig K."/>
            <person name="Ye F."/>
            <person name="Su P."/>
            <person name="Kiefer A.F."/>
            <person name="Nichols A."/>
            <person name="Cepeda A.J."/>
            <person name="Yan W."/>
            <person name="Fan B."/>
            <person name="Jiang Y."/>
            <person name="Adhikari A."/>
            <person name="Zheng C.-J."/>
            <person name="Schuster L."/>
            <person name="Cowan T.M."/>
            <person name="Smanski M.J."/>
            <person name="Chevrette M.G."/>
            <person name="De Carvalho L.P.S."/>
            <person name="Shen B."/>
        </authorList>
    </citation>
    <scope>NUCLEOTIDE SEQUENCE [LARGE SCALE GENOMIC DNA]</scope>
    <source>
        <strain evidence="1 2">NPDC049503</strain>
    </source>
</reference>
<accession>A0ABW8A0S1</accession>
<keyword evidence="2" id="KW-1185">Reference proteome</keyword>
<evidence type="ECO:0000313" key="1">
    <source>
        <dbReference type="EMBL" id="MFI7439631.1"/>
    </source>
</evidence>
<organism evidence="1 2">
    <name type="scientific">Nonomuraea indica</name>
    <dbReference type="NCBI Taxonomy" id="1581193"/>
    <lineage>
        <taxon>Bacteria</taxon>
        <taxon>Bacillati</taxon>
        <taxon>Actinomycetota</taxon>
        <taxon>Actinomycetes</taxon>
        <taxon>Streptosporangiales</taxon>
        <taxon>Streptosporangiaceae</taxon>
        <taxon>Nonomuraea</taxon>
    </lineage>
</organism>
<dbReference type="RefSeq" id="WP_397019276.1">
    <property type="nucleotide sequence ID" value="NZ_JBITMB010000002.1"/>
</dbReference>